<keyword evidence="1" id="KW-0812">Transmembrane</keyword>
<proteinExistence type="predicted"/>
<feature type="transmembrane region" description="Helical" evidence="1">
    <location>
        <begin position="54"/>
        <end position="74"/>
    </location>
</feature>
<accession>A0A4R5U4F8</accession>
<organism evidence="2 3">
    <name type="scientific">Luteimonas aestuarii</name>
    <dbReference type="NCBI Taxonomy" id="453837"/>
    <lineage>
        <taxon>Bacteria</taxon>
        <taxon>Pseudomonadati</taxon>
        <taxon>Pseudomonadota</taxon>
        <taxon>Gammaproteobacteria</taxon>
        <taxon>Lysobacterales</taxon>
        <taxon>Lysobacteraceae</taxon>
        <taxon>Luteimonas</taxon>
    </lineage>
</organism>
<keyword evidence="1" id="KW-0472">Membrane</keyword>
<dbReference type="Proteomes" id="UP000294796">
    <property type="component" value="Unassembled WGS sequence"/>
</dbReference>
<sequence>MSGSIQQAESTFVENAFGTVTNKRVVYYRNKGWLSGGSREDIPLQHVTSVRLDVSRSIIAGLFFLLVGMTLLAADGGLKILGLLFVAFAVILLWGSPRVIVNTAGRDLNAAKGWPWHRQEAAAFVDALRTQLFNRSSA</sequence>
<feature type="transmembrane region" description="Helical" evidence="1">
    <location>
        <begin position="80"/>
        <end position="101"/>
    </location>
</feature>
<keyword evidence="3" id="KW-1185">Reference proteome</keyword>
<dbReference type="OrthoDB" id="9553804at2"/>
<dbReference type="EMBL" id="SMTF01000001">
    <property type="protein sequence ID" value="TDK28642.1"/>
    <property type="molecule type" value="Genomic_DNA"/>
</dbReference>
<comment type="caution">
    <text evidence="2">The sequence shown here is derived from an EMBL/GenBank/DDBJ whole genome shotgun (WGS) entry which is preliminary data.</text>
</comment>
<gene>
    <name evidence="2" type="ORF">E2F46_01885</name>
</gene>
<name>A0A4R5U4F8_9GAMM</name>
<protein>
    <submittedName>
        <fullName evidence="2">Uncharacterized protein</fullName>
    </submittedName>
</protein>
<evidence type="ECO:0000313" key="2">
    <source>
        <dbReference type="EMBL" id="TDK28642.1"/>
    </source>
</evidence>
<evidence type="ECO:0000313" key="3">
    <source>
        <dbReference type="Proteomes" id="UP000294796"/>
    </source>
</evidence>
<keyword evidence="1" id="KW-1133">Transmembrane helix</keyword>
<dbReference type="AlphaFoldDB" id="A0A4R5U4F8"/>
<reference evidence="2 3" key="1">
    <citation type="submission" date="2019-03" db="EMBL/GenBank/DDBJ databases">
        <title>Luteimonas zhaokaii sp.nov., isolated from the rectal contents of Plateau pika in Yushu, Qinghai Province, China.</title>
        <authorList>
            <person name="Zhang G."/>
        </authorList>
    </citation>
    <scope>NUCLEOTIDE SEQUENCE [LARGE SCALE GENOMIC DNA]</scope>
    <source>
        <strain evidence="2 3">B9</strain>
    </source>
</reference>
<dbReference type="RefSeq" id="WP_133320463.1">
    <property type="nucleotide sequence ID" value="NZ_SMTF01000001.1"/>
</dbReference>
<evidence type="ECO:0000256" key="1">
    <source>
        <dbReference type="SAM" id="Phobius"/>
    </source>
</evidence>